<dbReference type="AlphaFoldDB" id="A0A913WZU0"/>
<dbReference type="Pfam" id="PF00582">
    <property type="entry name" value="Usp"/>
    <property type="match status" value="1"/>
</dbReference>
<dbReference type="InterPro" id="IPR014729">
    <property type="entry name" value="Rossmann-like_a/b/a_fold"/>
</dbReference>
<dbReference type="OrthoDB" id="843225at2759"/>
<dbReference type="RefSeq" id="XP_020896487.1">
    <property type="nucleotide sequence ID" value="XM_021040828.2"/>
</dbReference>
<dbReference type="OMA" id="IPHEEWA"/>
<dbReference type="PANTHER" id="PTHR46989">
    <property type="entry name" value="USP DOMAIN-CONTAINING PROTEIN"/>
    <property type="match status" value="1"/>
</dbReference>
<dbReference type="KEGG" id="epa:110235373"/>
<keyword evidence="3" id="KW-1185">Reference proteome</keyword>
<dbReference type="PRINTS" id="PR01438">
    <property type="entry name" value="UNVRSLSTRESS"/>
</dbReference>
<dbReference type="InterPro" id="IPR006015">
    <property type="entry name" value="Universal_stress_UspA"/>
</dbReference>
<protein>
    <recommendedName>
        <fullName evidence="1">UspA domain-containing protein</fullName>
    </recommendedName>
</protein>
<dbReference type="InterPro" id="IPR006016">
    <property type="entry name" value="UspA"/>
</dbReference>
<dbReference type="PANTHER" id="PTHR46989:SF3">
    <property type="entry name" value="USPA DOMAIN-CONTAINING PROTEIN"/>
    <property type="match status" value="1"/>
</dbReference>
<evidence type="ECO:0000259" key="1">
    <source>
        <dbReference type="Pfam" id="PF00582"/>
    </source>
</evidence>
<name>A0A913WZU0_EXADI</name>
<evidence type="ECO:0000313" key="2">
    <source>
        <dbReference type="EnsemblMetazoa" id="XP_020896487.1"/>
    </source>
</evidence>
<accession>A0A913WZU0</accession>
<proteinExistence type="predicted"/>
<feature type="domain" description="UspA" evidence="1">
    <location>
        <begin position="6"/>
        <end position="156"/>
    </location>
</feature>
<reference evidence="2" key="1">
    <citation type="submission" date="2022-11" db="UniProtKB">
        <authorList>
            <consortium name="EnsemblMetazoa"/>
        </authorList>
    </citation>
    <scope>IDENTIFICATION</scope>
</reference>
<dbReference type="SUPFAM" id="SSF52402">
    <property type="entry name" value="Adenine nucleotide alpha hydrolases-like"/>
    <property type="match status" value="1"/>
</dbReference>
<dbReference type="Proteomes" id="UP000887567">
    <property type="component" value="Unplaced"/>
</dbReference>
<organism evidence="2 3">
    <name type="scientific">Exaiptasia diaphana</name>
    <name type="common">Tropical sea anemone</name>
    <name type="synonym">Aiptasia pulchella</name>
    <dbReference type="NCBI Taxonomy" id="2652724"/>
    <lineage>
        <taxon>Eukaryota</taxon>
        <taxon>Metazoa</taxon>
        <taxon>Cnidaria</taxon>
        <taxon>Anthozoa</taxon>
        <taxon>Hexacorallia</taxon>
        <taxon>Actiniaria</taxon>
        <taxon>Aiptasiidae</taxon>
        <taxon>Exaiptasia</taxon>
    </lineage>
</organism>
<dbReference type="GeneID" id="110235373"/>
<dbReference type="CDD" id="cd23659">
    <property type="entry name" value="USP_At3g01520-like"/>
    <property type="match status" value="1"/>
</dbReference>
<evidence type="ECO:0000313" key="3">
    <source>
        <dbReference type="Proteomes" id="UP000887567"/>
    </source>
</evidence>
<dbReference type="Gene3D" id="3.40.50.620">
    <property type="entry name" value="HUPs"/>
    <property type="match status" value="1"/>
</dbReference>
<sequence>MASKRVIAICVDGSECSKHAVDFYRDKIRKTGDSVVFIYVPGTPHLPVFSFKGGMNIPHEEWAEIMRKHNEPKEEIEVYCTSKIKEIHDKDKTFSGKFVASSHDEVGPGIVHEAKTANVDLIVVGTRGMNTIRRTLLGSVSDYVLHHSAVPVAIVPPEKTD</sequence>
<dbReference type="EnsemblMetazoa" id="XM_021040828.2">
    <property type="protein sequence ID" value="XP_020896487.1"/>
    <property type="gene ID" value="LOC110235373"/>
</dbReference>